<organism evidence="3 4">
    <name type="scientific">Rubripirellula reticaptiva</name>
    <dbReference type="NCBI Taxonomy" id="2528013"/>
    <lineage>
        <taxon>Bacteria</taxon>
        <taxon>Pseudomonadati</taxon>
        <taxon>Planctomycetota</taxon>
        <taxon>Planctomycetia</taxon>
        <taxon>Pirellulales</taxon>
        <taxon>Pirellulaceae</taxon>
        <taxon>Rubripirellula</taxon>
    </lineage>
</organism>
<dbReference type="PANTHER" id="PTHR45947:SF15">
    <property type="entry name" value="TEICHURONIC ACID BIOSYNTHESIS GLYCOSYLTRANSFERASE TUAC-RELATED"/>
    <property type="match status" value="1"/>
</dbReference>
<dbReference type="CDD" id="cd03801">
    <property type="entry name" value="GT4_PimA-like"/>
    <property type="match status" value="1"/>
</dbReference>
<dbReference type="PANTHER" id="PTHR45947">
    <property type="entry name" value="SULFOQUINOVOSYL TRANSFERASE SQD2"/>
    <property type="match status" value="1"/>
</dbReference>
<feature type="domain" description="Glycosyl transferase family 1" evidence="2">
    <location>
        <begin position="240"/>
        <end position="399"/>
    </location>
</feature>
<keyword evidence="1" id="KW-0812">Transmembrane</keyword>
<dbReference type="EMBL" id="SJPX01000001">
    <property type="protein sequence ID" value="TWU57892.1"/>
    <property type="molecule type" value="Genomic_DNA"/>
</dbReference>
<evidence type="ECO:0000259" key="2">
    <source>
        <dbReference type="Pfam" id="PF00534"/>
    </source>
</evidence>
<dbReference type="EC" id="2.4.1.301" evidence="3"/>
<feature type="transmembrane region" description="Helical" evidence="1">
    <location>
        <begin position="82"/>
        <end position="100"/>
    </location>
</feature>
<dbReference type="Pfam" id="PF00534">
    <property type="entry name" value="Glycos_transf_1"/>
    <property type="match status" value="1"/>
</dbReference>
<evidence type="ECO:0000313" key="4">
    <source>
        <dbReference type="Proteomes" id="UP000317977"/>
    </source>
</evidence>
<sequence>MSVFVETRRQISELPVSSPTPEFTGKIAYLVNQYPFPSGTFIRREIEAMENFGVQVVRFAIRQTDVRLSEPKDLVEASRTRIVLNLGVIGLFSAAFVTALTSPGKFLKTLALTIKLGWHSDRGLFCNLIYFLESCQLTRWLIQEKVEHLHAHYGTNPAAVAMFCRSLGGPTYSFTIHGPHEFDKPHFLRLGEKVARSKFAVTISEYGRSQLYRWTEREHWGKIAVVHCGLDKNYFSRELTPPPAARRLVFIGRLDEQKGTHLLVEAAKLLHEDGVDFQLTMVGDGPMRGELETMIQSYGLDECVRLAGWQNDDEVRESLLDSRALVLSSFAEGLPVVIMESLAMGRPVISTNIAGVGELVQPGVCGWLVPAGAVRPLADKMLEAIEMPVDQLAQYGKAGARLVMAHHNAITEAEKLARLIGLTEIHS</sequence>
<dbReference type="RefSeq" id="WP_146532707.1">
    <property type="nucleotide sequence ID" value="NZ_SJPX01000001.1"/>
</dbReference>
<keyword evidence="1" id="KW-0472">Membrane</keyword>
<dbReference type="GO" id="GO:0016757">
    <property type="term" value="F:glycosyltransferase activity"/>
    <property type="evidence" value="ECO:0007669"/>
    <property type="project" value="UniProtKB-KW"/>
</dbReference>
<protein>
    <submittedName>
        <fullName evidence="3">Alpha-D-kanosaminyltransferase</fullName>
        <ecNumber evidence="3">2.4.1.301</ecNumber>
    </submittedName>
</protein>
<evidence type="ECO:0000313" key="3">
    <source>
        <dbReference type="EMBL" id="TWU57892.1"/>
    </source>
</evidence>
<dbReference type="Gene3D" id="3.40.50.2000">
    <property type="entry name" value="Glycogen Phosphorylase B"/>
    <property type="match status" value="2"/>
</dbReference>
<keyword evidence="3" id="KW-0808">Transferase</keyword>
<dbReference type="AlphaFoldDB" id="A0A5C6FAV3"/>
<keyword evidence="3" id="KW-0328">Glycosyltransferase</keyword>
<dbReference type="OrthoDB" id="73743at2"/>
<proteinExistence type="predicted"/>
<dbReference type="InterPro" id="IPR050194">
    <property type="entry name" value="Glycosyltransferase_grp1"/>
</dbReference>
<dbReference type="SUPFAM" id="SSF53756">
    <property type="entry name" value="UDP-Glycosyltransferase/glycogen phosphorylase"/>
    <property type="match status" value="1"/>
</dbReference>
<comment type="caution">
    <text evidence="3">The sequence shown here is derived from an EMBL/GenBank/DDBJ whole genome shotgun (WGS) entry which is preliminary data.</text>
</comment>
<evidence type="ECO:0000256" key="1">
    <source>
        <dbReference type="SAM" id="Phobius"/>
    </source>
</evidence>
<gene>
    <name evidence="3" type="primary">kanE_2</name>
    <name evidence="3" type="ORF">Poly59_08010</name>
</gene>
<dbReference type="Proteomes" id="UP000317977">
    <property type="component" value="Unassembled WGS sequence"/>
</dbReference>
<reference evidence="3 4" key="1">
    <citation type="submission" date="2019-02" db="EMBL/GenBank/DDBJ databases">
        <title>Deep-cultivation of Planctomycetes and their phenomic and genomic characterization uncovers novel biology.</title>
        <authorList>
            <person name="Wiegand S."/>
            <person name="Jogler M."/>
            <person name="Boedeker C."/>
            <person name="Pinto D."/>
            <person name="Vollmers J."/>
            <person name="Rivas-Marin E."/>
            <person name="Kohn T."/>
            <person name="Peeters S.H."/>
            <person name="Heuer A."/>
            <person name="Rast P."/>
            <person name="Oberbeckmann S."/>
            <person name="Bunk B."/>
            <person name="Jeske O."/>
            <person name="Meyerdierks A."/>
            <person name="Storesund J.E."/>
            <person name="Kallscheuer N."/>
            <person name="Luecker S."/>
            <person name="Lage O.M."/>
            <person name="Pohl T."/>
            <person name="Merkel B.J."/>
            <person name="Hornburger P."/>
            <person name="Mueller R.-W."/>
            <person name="Bruemmer F."/>
            <person name="Labrenz M."/>
            <person name="Spormann A.M."/>
            <person name="Op Den Camp H."/>
            <person name="Overmann J."/>
            <person name="Amann R."/>
            <person name="Jetten M.S.M."/>
            <person name="Mascher T."/>
            <person name="Medema M.H."/>
            <person name="Devos D.P."/>
            <person name="Kaster A.-K."/>
            <person name="Ovreas L."/>
            <person name="Rohde M."/>
            <person name="Galperin M.Y."/>
            <person name="Jogler C."/>
        </authorList>
    </citation>
    <scope>NUCLEOTIDE SEQUENCE [LARGE SCALE GENOMIC DNA]</scope>
    <source>
        <strain evidence="3 4">Poly59</strain>
    </source>
</reference>
<keyword evidence="1" id="KW-1133">Transmembrane helix</keyword>
<name>A0A5C6FAV3_9BACT</name>
<keyword evidence="4" id="KW-1185">Reference proteome</keyword>
<dbReference type="InterPro" id="IPR001296">
    <property type="entry name" value="Glyco_trans_1"/>
</dbReference>
<accession>A0A5C6FAV3</accession>